<feature type="non-terminal residue" evidence="1">
    <location>
        <position position="1"/>
    </location>
</feature>
<gene>
    <name evidence="1" type="ORF">EJB05_53967</name>
</gene>
<keyword evidence="2" id="KW-1185">Reference proteome</keyword>
<organism evidence="1 2">
    <name type="scientific">Eragrostis curvula</name>
    <name type="common">weeping love grass</name>
    <dbReference type="NCBI Taxonomy" id="38414"/>
    <lineage>
        <taxon>Eukaryota</taxon>
        <taxon>Viridiplantae</taxon>
        <taxon>Streptophyta</taxon>
        <taxon>Embryophyta</taxon>
        <taxon>Tracheophyta</taxon>
        <taxon>Spermatophyta</taxon>
        <taxon>Magnoliopsida</taxon>
        <taxon>Liliopsida</taxon>
        <taxon>Poales</taxon>
        <taxon>Poaceae</taxon>
        <taxon>PACMAD clade</taxon>
        <taxon>Chloridoideae</taxon>
        <taxon>Eragrostideae</taxon>
        <taxon>Eragrostidinae</taxon>
        <taxon>Eragrostis</taxon>
    </lineage>
</organism>
<proteinExistence type="predicted"/>
<reference evidence="1 2" key="1">
    <citation type="journal article" date="2019" name="Sci. Rep.">
        <title>A high-quality genome of Eragrostis curvula grass provides insights into Poaceae evolution and supports new strategies to enhance forage quality.</title>
        <authorList>
            <person name="Carballo J."/>
            <person name="Santos B.A.C.M."/>
            <person name="Zappacosta D."/>
            <person name="Garbus I."/>
            <person name="Selva J.P."/>
            <person name="Gallo C.A."/>
            <person name="Diaz A."/>
            <person name="Albertini E."/>
            <person name="Caccamo M."/>
            <person name="Echenique V."/>
        </authorList>
    </citation>
    <scope>NUCLEOTIDE SEQUENCE [LARGE SCALE GENOMIC DNA]</scope>
    <source>
        <strain evidence="2">cv. Victoria</strain>
        <tissue evidence="1">Leaf</tissue>
    </source>
</reference>
<accession>A0A5J9SNQ7</accession>
<dbReference type="Gramene" id="TVU00604">
    <property type="protein sequence ID" value="TVU00604"/>
    <property type="gene ID" value="EJB05_53967"/>
</dbReference>
<sequence length="287" mass="31941">MAKLGQGRDEGCVSSSLAHLRLFTVASKVAGFSNKMKQRGTAFVGTTTSSTTAIRRPLQFLAMLTQEFMEKLLEMNQPHVFFTGRCSQYLASHGITNPHHTTLLLKYEGQNMVFRVHVFDLDGFRRASKHTETVLEKISNLPDVGEKQGASIQKSNNILPTNEEQENLEGCMDSSKKASSRKKLNANTLKKELSLAKTFCDAIQLQGPCIITLRTSTNNTGWQSSHDIFDRIGRSGMRSLVFATAILLWGPDPRKLPRIRMPRSPSVLPPHCVPPPSFAVRTTRRGD</sequence>
<dbReference type="AlphaFoldDB" id="A0A5J9SNQ7"/>
<comment type="caution">
    <text evidence="1">The sequence shown here is derived from an EMBL/GenBank/DDBJ whole genome shotgun (WGS) entry which is preliminary data.</text>
</comment>
<evidence type="ECO:0000313" key="2">
    <source>
        <dbReference type="Proteomes" id="UP000324897"/>
    </source>
</evidence>
<evidence type="ECO:0000313" key="1">
    <source>
        <dbReference type="EMBL" id="TVU00604.1"/>
    </source>
</evidence>
<dbReference type="EMBL" id="RWGY01000567">
    <property type="protein sequence ID" value="TVU00604.1"/>
    <property type="molecule type" value="Genomic_DNA"/>
</dbReference>
<dbReference type="OrthoDB" id="1666376at2759"/>
<name>A0A5J9SNQ7_9POAL</name>
<protein>
    <submittedName>
        <fullName evidence="1">Uncharacterized protein</fullName>
    </submittedName>
</protein>
<dbReference type="Proteomes" id="UP000324897">
    <property type="component" value="Unassembled WGS sequence"/>
</dbReference>